<keyword evidence="3" id="KW-0067">ATP-binding</keyword>
<protein>
    <submittedName>
        <fullName evidence="6">ATPase components of ABC transporters with duplicated ATPase domains</fullName>
    </submittedName>
</protein>
<dbReference type="PROSITE" id="PS50893">
    <property type="entry name" value="ABC_TRANSPORTER_2"/>
    <property type="match status" value="1"/>
</dbReference>
<reference evidence="7" key="1">
    <citation type="submission" date="2016-10" db="EMBL/GenBank/DDBJ databases">
        <authorList>
            <person name="Varghese N."/>
            <person name="Submissions S."/>
        </authorList>
    </citation>
    <scope>NUCLEOTIDE SEQUENCE [LARGE SCALE GENOMIC DNA]</scope>
    <source>
        <strain evidence="7">DSM 9751</strain>
    </source>
</reference>
<dbReference type="InterPro" id="IPR003593">
    <property type="entry name" value="AAA+_ATPase"/>
</dbReference>
<organism evidence="6 7">
    <name type="scientific">Pseudomonas saponiphila</name>
    <dbReference type="NCBI Taxonomy" id="556534"/>
    <lineage>
        <taxon>Bacteria</taxon>
        <taxon>Pseudomonadati</taxon>
        <taxon>Pseudomonadota</taxon>
        <taxon>Gammaproteobacteria</taxon>
        <taxon>Pseudomonadales</taxon>
        <taxon>Pseudomonadaceae</taxon>
        <taxon>Pseudomonas</taxon>
    </lineage>
</organism>
<dbReference type="InterPro" id="IPR017871">
    <property type="entry name" value="ABC_transporter-like_CS"/>
</dbReference>
<accession>A0A1H4N3C8</accession>
<keyword evidence="2" id="KW-0547">Nucleotide-binding</keyword>
<dbReference type="PANTHER" id="PTHR19211">
    <property type="entry name" value="ATP-BINDING TRANSPORT PROTEIN-RELATED"/>
    <property type="match status" value="1"/>
</dbReference>
<sequence length="546" mass="59583">MTHVKRLPALVSLNQLTYQFANGDTLFDALNLSFDGLPTAIVGRNGAGKSLLLRLIAGELQPSSGSIQRTARLAYVPQDPQPAPQQTVAQVAGLAEALHALQRLASGTATAEDWQQVDGRWDLAERLRQALDQAGLAWLQPEDPAATLSGGQLARVALIGALLGDAPLLLLDEPSNHLDRAGRCWLMEQLRRWRGGLILVSHDRQLLMQVQRIVELGPMGARVYGGNYALFLAQRQALEGAAQATLEQARSQRSRELKRLQREHDSIQRHAAVSRKQAKTANVSSMERASLLGGARDIMGQVRHQHQEHKSALDQQVRDAYARVAPEQPTLLTLPETRLAPGQALFNLQRAQLPWLDSGSPATYLTGNLSGPARIALVGPNGCGKSTLLKMLAGHLQPLSGHCRVAVASAYLDQHLLQLAAERSLLEQLHGGASTLEESTLRTRLARLQLDARRVQQPCALLSGGERLKAALALALWAGNPAQLLLLDEPTNHLDLESVQAFEQALRDFPGALLVASHDEAFLQALAPTHEWQWSARGWQLRECRP</sequence>
<evidence type="ECO:0000313" key="7">
    <source>
        <dbReference type="Proteomes" id="UP000198982"/>
    </source>
</evidence>
<dbReference type="InterPro" id="IPR003439">
    <property type="entry name" value="ABC_transporter-like_ATP-bd"/>
</dbReference>
<evidence type="ECO:0000313" key="6">
    <source>
        <dbReference type="EMBL" id="SEB89806.1"/>
    </source>
</evidence>
<evidence type="ECO:0000256" key="2">
    <source>
        <dbReference type="ARBA" id="ARBA00022741"/>
    </source>
</evidence>
<keyword evidence="4" id="KW-0175">Coiled coil</keyword>
<dbReference type="SUPFAM" id="SSF52540">
    <property type="entry name" value="P-loop containing nucleoside triphosphate hydrolases"/>
    <property type="match status" value="2"/>
</dbReference>
<dbReference type="AlphaFoldDB" id="A0A1H4N3C8"/>
<feature type="coiled-coil region" evidence="4">
    <location>
        <begin position="243"/>
        <end position="277"/>
    </location>
</feature>
<dbReference type="CDD" id="cd03221">
    <property type="entry name" value="ABCF_EF-3"/>
    <property type="match status" value="1"/>
</dbReference>
<dbReference type="InterPro" id="IPR050611">
    <property type="entry name" value="ABCF"/>
</dbReference>
<name>A0A1H4N3C8_9PSED</name>
<dbReference type="PROSITE" id="PS00211">
    <property type="entry name" value="ABC_TRANSPORTER_1"/>
    <property type="match status" value="1"/>
</dbReference>
<dbReference type="Proteomes" id="UP000198982">
    <property type="component" value="Unassembled WGS sequence"/>
</dbReference>
<dbReference type="EMBL" id="FNTJ01000001">
    <property type="protein sequence ID" value="SEB89806.1"/>
    <property type="molecule type" value="Genomic_DNA"/>
</dbReference>
<dbReference type="GO" id="GO:0016887">
    <property type="term" value="F:ATP hydrolysis activity"/>
    <property type="evidence" value="ECO:0007669"/>
    <property type="project" value="InterPro"/>
</dbReference>
<evidence type="ECO:0000259" key="5">
    <source>
        <dbReference type="PROSITE" id="PS50893"/>
    </source>
</evidence>
<dbReference type="Pfam" id="PF00005">
    <property type="entry name" value="ABC_tran"/>
    <property type="match status" value="2"/>
</dbReference>
<proteinExistence type="predicted"/>
<dbReference type="GO" id="GO:0005524">
    <property type="term" value="F:ATP binding"/>
    <property type="evidence" value="ECO:0007669"/>
    <property type="project" value="UniProtKB-KW"/>
</dbReference>
<keyword evidence="7" id="KW-1185">Reference proteome</keyword>
<dbReference type="RefSeq" id="WP_092314186.1">
    <property type="nucleotide sequence ID" value="NZ_FNTJ01000001.1"/>
</dbReference>
<dbReference type="SMART" id="SM00382">
    <property type="entry name" value="AAA"/>
    <property type="match status" value="2"/>
</dbReference>
<evidence type="ECO:0000256" key="3">
    <source>
        <dbReference type="ARBA" id="ARBA00022840"/>
    </source>
</evidence>
<gene>
    <name evidence="6" type="ORF">SAMN05216178_2680</name>
</gene>
<keyword evidence="1" id="KW-0677">Repeat</keyword>
<dbReference type="PANTHER" id="PTHR19211:SF6">
    <property type="entry name" value="BLL7188 PROTEIN"/>
    <property type="match status" value="1"/>
</dbReference>
<dbReference type="FunFam" id="3.40.50.300:FF:001320">
    <property type="entry name" value="Heme ABC transporter ATP-binding protein"/>
    <property type="match status" value="1"/>
</dbReference>
<evidence type="ECO:0000256" key="4">
    <source>
        <dbReference type="SAM" id="Coils"/>
    </source>
</evidence>
<evidence type="ECO:0000256" key="1">
    <source>
        <dbReference type="ARBA" id="ARBA00022737"/>
    </source>
</evidence>
<feature type="domain" description="ABC transporter" evidence="5">
    <location>
        <begin position="11"/>
        <end position="244"/>
    </location>
</feature>
<dbReference type="InterPro" id="IPR027417">
    <property type="entry name" value="P-loop_NTPase"/>
</dbReference>
<dbReference type="Gene3D" id="3.40.50.300">
    <property type="entry name" value="P-loop containing nucleotide triphosphate hydrolases"/>
    <property type="match status" value="2"/>
</dbReference>